<reference evidence="2" key="1">
    <citation type="submission" date="2025-08" db="UniProtKB">
        <authorList>
            <consortium name="RefSeq"/>
        </authorList>
    </citation>
    <scope>IDENTIFICATION</scope>
    <source>
        <tissue evidence="2">Whole insect</tissue>
    </source>
</reference>
<sequence>KFSVAPRIPPPPPSRKTSSLPQDSDIDLYTELHRFGTRFSFPDIPNVPPPPLKKFGLGGASRKIEETEDETINSDQFSTAPRIPPPIPPRKTKSLPRDSDIDLYTELLRFNKRFSFPDIPNAPSPSRTKFGLGGGSRKIKDTKDKTINSDGKPHPIPKFPTKPAKTVTFSEEIVTREFEGESSSSPFPIPPNSPPSEPATSLTPLKSILKKSTELQTLSTPELITCSPPAPTLITPTPVTKALFTTKDDKNQDKKPTKDGGKETKPKKGEDIKLKSLNDKQNKGKIKPSLKDRHSSSRSK</sequence>
<feature type="region of interest" description="Disordered" evidence="1">
    <location>
        <begin position="63"/>
        <end position="98"/>
    </location>
</feature>
<gene>
    <name evidence="2" type="primary">LOC114329722</name>
</gene>
<feature type="compositionally biased region" description="Basic and acidic residues" evidence="1">
    <location>
        <begin position="289"/>
        <end position="300"/>
    </location>
</feature>
<dbReference type="AlphaFoldDB" id="A0A6P7FFV1"/>
<evidence type="ECO:0000313" key="2">
    <source>
        <dbReference type="RefSeq" id="XP_028134706.1"/>
    </source>
</evidence>
<organism evidence="2">
    <name type="scientific">Diabrotica virgifera virgifera</name>
    <name type="common">western corn rootworm</name>
    <dbReference type="NCBI Taxonomy" id="50390"/>
    <lineage>
        <taxon>Eukaryota</taxon>
        <taxon>Metazoa</taxon>
        <taxon>Ecdysozoa</taxon>
        <taxon>Arthropoda</taxon>
        <taxon>Hexapoda</taxon>
        <taxon>Insecta</taxon>
        <taxon>Pterygota</taxon>
        <taxon>Neoptera</taxon>
        <taxon>Endopterygota</taxon>
        <taxon>Coleoptera</taxon>
        <taxon>Polyphaga</taxon>
        <taxon>Cucujiformia</taxon>
        <taxon>Chrysomeloidea</taxon>
        <taxon>Chrysomelidae</taxon>
        <taxon>Galerucinae</taxon>
        <taxon>Diabroticina</taxon>
        <taxon>Diabroticites</taxon>
        <taxon>Diabrotica</taxon>
    </lineage>
</organism>
<evidence type="ECO:0000256" key="1">
    <source>
        <dbReference type="SAM" id="MobiDB-lite"/>
    </source>
</evidence>
<dbReference type="RefSeq" id="XP_028134706.1">
    <property type="nucleotide sequence ID" value="XM_028278905.1"/>
</dbReference>
<feature type="non-terminal residue" evidence="2">
    <location>
        <position position="1"/>
    </location>
</feature>
<protein>
    <submittedName>
        <fullName evidence="2">Lysine-specific demethylase 9-like</fullName>
    </submittedName>
</protein>
<feature type="compositionally biased region" description="Basic and acidic residues" evidence="1">
    <location>
        <begin position="246"/>
        <end position="282"/>
    </location>
</feature>
<feature type="compositionally biased region" description="Pro residues" evidence="1">
    <location>
        <begin position="187"/>
        <end position="197"/>
    </location>
</feature>
<dbReference type="InParanoid" id="A0A6P7FFV1"/>
<feature type="compositionally biased region" description="Basic and acidic residues" evidence="1">
    <location>
        <begin position="138"/>
        <end position="153"/>
    </location>
</feature>
<name>A0A6P7FFV1_DIAVI</name>
<feature type="region of interest" description="Disordered" evidence="1">
    <location>
        <begin position="1"/>
        <end position="23"/>
    </location>
</feature>
<accession>A0A6P7FFV1</accession>
<feature type="region of interest" description="Disordered" evidence="1">
    <location>
        <begin position="115"/>
        <end position="300"/>
    </location>
</feature>
<proteinExistence type="predicted"/>